<dbReference type="PANTHER" id="PTHR14392:SF8">
    <property type="entry name" value="PH DOMAIN-CONTAINING PROTEIN DDB_G0267786"/>
    <property type="match status" value="1"/>
</dbReference>
<evidence type="ECO:0000313" key="4">
    <source>
        <dbReference type="Ensembl" id="ENSEBUP00000017399.1"/>
    </source>
</evidence>
<comment type="similarity">
    <text evidence="1">Belongs to the Niban family.</text>
</comment>
<dbReference type="PANTHER" id="PTHR14392">
    <property type="entry name" value="NIBAN FAMILY MEMBER"/>
    <property type="match status" value="1"/>
</dbReference>
<dbReference type="Proteomes" id="UP000694388">
    <property type="component" value="Unplaced"/>
</dbReference>
<feature type="region of interest" description="Disordered" evidence="2">
    <location>
        <begin position="677"/>
        <end position="719"/>
    </location>
</feature>
<dbReference type="Ensembl" id="ENSEBUT00000017974.1">
    <property type="protein sequence ID" value="ENSEBUP00000017399.1"/>
    <property type="gene ID" value="ENSEBUG00000010864.1"/>
</dbReference>
<name>A0A8C4QPD5_EPTBU</name>
<feature type="domain" description="Niban 1/2/3" evidence="3">
    <location>
        <begin position="391"/>
        <end position="562"/>
    </location>
</feature>
<sequence>MGRFNVHLHAGTTPEAPPPHGFFIFTPRFSPSCFDTCLASLNSTISRRLQPASALGLVSIMGGTSSVPYDVAKQQVVSEKVREVMKKFGGIYKKQYGVEILNAVQFELDSREVQPQLLQRKIPLNKTTKSLWEGFAYRHLTNSRSWKEQYLVITGDYFIACYPNKQEFKNGGSPSYVIDCTGCILLSSLEHYQSVSRISPAQAGKVSSSPMLHCPTPFPLYLWHSYRLHEYLCAKSLDGQTSWKAVIRDCTRNLESGLSSELESKTLLGAVRAYRQTQQKYGAWEMLSGTEIEVLSNLIMEEALPAVQTDILKKISRKSPEKETAWNGVTDCMYKQVQQEVEQKYRMLLRNCQESKLQIEALARSEYNDIKRCRKDLHLKIQAWIGPNTNKFLQNNVHPYQPSLLESIVEPVSEGFSAIRSMFVTGSSEIIKSTENGTSHEQIGQMISKLKLLPYNPMAMHPCYDKVETMRENHERLKERFHFSGIKSLVKETQRRMKQILDNAIYTFEQLTHHSMSNCQNSKELASRLQKAQNRVLKKFDYDSSSCRKKLFHESLVQITFPFVLSKLKPACREGLPEFEEEILTEYSSVLKLSNNFEEAVLELISPDICEAIHDVTSQNKHSLLRDSVIHLADSEPNLLSQLAEQPSPWNAARFSSYMPVAEPEGSLPDILDSLKHKQQGGEDNSSKATLPVEGTSETKDDHNSARRSSSGEDPTVNCIGEPVQMRKQKHEAVPGHVVSERVFGDVKEILEAMTVKQMPADDPEVGIAGAGEPVQMRKQKHEAPSGHLLSDIASGDANEILETMTVKQIPPADPKVGIADIRAKPGDLQVETEYVDELDE</sequence>
<reference evidence="4" key="2">
    <citation type="submission" date="2025-09" db="UniProtKB">
        <authorList>
            <consortium name="Ensembl"/>
        </authorList>
    </citation>
    <scope>IDENTIFICATION</scope>
</reference>
<dbReference type="AlphaFoldDB" id="A0A8C4QPD5"/>
<dbReference type="Pfam" id="PF26086">
    <property type="entry name" value="Niban2"/>
    <property type="match status" value="1"/>
</dbReference>
<dbReference type="InterPro" id="IPR026088">
    <property type="entry name" value="Niban-like"/>
</dbReference>
<reference evidence="4" key="1">
    <citation type="submission" date="2025-08" db="UniProtKB">
        <authorList>
            <consortium name="Ensembl"/>
        </authorList>
    </citation>
    <scope>IDENTIFICATION</scope>
</reference>
<evidence type="ECO:0000259" key="3">
    <source>
        <dbReference type="Pfam" id="PF26086"/>
    </source>
</evidence>
<proteinExistence type="inferred from homology"/>
<dbReference type="Pfam" id="PF26089">
    <property type="entry name" value="PH_Niban2"/>
    <property type="match status" value="1"/>
</dbReference>
<evidence type="ECO:0000256" key="1">
    <source>
        <dbReference type="ARBA" id="ARBA00010251"/>
    </source>
</evidence>
<accession>A0A8C4QPD5</accession>
<evidence type="ECO:0000256" key="2">
    <source>
        <dbReference type="SAM" id="MobiDB-lite"/>
    </source>
</evidence>
<protein>
    <recommendedName>
        <fullName evidence="3">Niban 1/2/3 domain-containing protein</fullName>
    </recommendedName>
</protein>
<dbReference type="OMA" id="GTPIDWG"/>
<organism evidence="4 5">
    <name type="scientific">Eptatretus burgeri</name>
    <name type="common">Inshore hagfish</name>
    <dbReference type="NCBI Taxonomy" id="7764"/>
    <lineage>
        <taxon>Eukaryota</taxon>
        <taxon>Metazoa</taxon>
        <taxon>Chordata</taxon>
        <taxon>Craniata</taxon>
        <taxon>Vertebrata</taxon>
        <taxon>Cyclostomata</taxon>
        <taxon>Myxini</taxon>
        <taxon>Myxiniformes</taxon>
        <taxon>Myxinidae</taxon>
        <taxon>Eptatretinae</taxon>
        <taxon>Eptatretus</taxon>
    </lineage>
</organism>
<keyword evidence="5" id="KW-1185">Reference proteome</keyword>
<dbReference type="InterPro" id="IPR059060">
    <property type="entry name" value="Niban_1/2/3_dom"/>
</dbReference>
<dbReference type="GeneTree" id="ENSGT00940000154149"/>
<evidence type="ECO:0000313" key="5">
    <source>
        <dbReference type="Proteomes" id="UP000694388"/>
    </source>
</evidence>
<dbReference type="SUPFAM" id="SSF50729">
    <property type="entry name" value="PH domain-like"/>
    <property type="match status" value="1"/>
</dbReference>